<dbReference type="AlphaFoldDB" id="A0A565BZ86"/>
<evidence type="ECO:0000313" key="1">
    <source>
        <dbReference type="EMBL" id="VVB06730.1"/>
    </source>
</evidence>
<gene>
    <name evidence="1" type="ORF">ANE_LOCUS17174</name>
</gene>
<dbReference type="Proteomes" id="UP000489600">
    <property type="component" value="Unassembled WGS sequence"/>
</dbReference>
<organism evidence="1 2">
    <name type="scientific">Arabis nemorensis</name>
    <dbReference type="NCBI Taxonomy" id="586526"/>
    <lineage>
        <taxon>Eukaryota</taxon>
        <taxon>Viridiplantae</taxon>
        <taxon>Streptophyta</taxon>
        <taxon>Embryophyta</taxon>
        <taxon>Tracheophyta</taxon>
        <taxon>Spermatophyta</taxon>
        <taxon>Magnoliopsida</taxon>
        <taxon>eudicotyledons</taxon>
        <taxon>Gunneridae</taxon>
        <taxon>Pentapetalae</taxon>
        <taxon>rosids</taxon>
        <taxon>malvids</taxon>
        <taxon>Brassicales</taxon>
        <taxon>Brassicaceae</taxon>
        <taxon>Arabideae</taxon>
        <taxon>Arabis</taxon>
    </lineage>
</organism>
<keyword evidence="2" id="KW-1185">Reference proteome</keyword>
<name>A0A565BZ86_9BRAS</name>
<comment type="caution">
    <text evidence="1">The sequence shown here is derived from an EMBL/GenBank/DDBJ whole genome shotgun (WGS) entry which is preliminary data.</text>
</comment>
<protein>
    <submittedName>
        <fullName evidence="1">Uncharacterized protein</fullName>
    </submittedName>
</protein>
<dbReference type="OrthoDB" id="10630461at2759"/>
<accession>A0A565BZ86</accession>
<evidence type="ECO:0000313" key="2">
    <source>
        <dbReference type="Proteomes" id="UP000489600"/>
    </source>
</evidence>
<reference evidence="1" key="1">
    <citation type="submission" date="2019-07" db="EMBL/GenBank/DDBJ databases">
        <authorList>
            <person name="Dittberner H."/>
        </authorList>
    </citation>
    <scope>NUCLEOTIDE SEQUENCE [LARGE SCALE GENOMIC DNA]</scope>
</reference>
<dbReference type="EMBL" id="CABITT030000005">
    <property type="protein sequence ID" value="VVB06730.1"/>
    <property type="molecule type" value="Genomic_DNA"/>
</dbReference>
<sequence length="73" mass="8527">MTASHFAPTYPDPEYEVLNRWADEVDDPAVVYLERLIGRRYPFSKENWCGGVTVWPVIQLSSKPHRERNHIGK</sequence>
<proteinExistence type="predicted"/>